<keyword evidence="1" id="KW-0812">Transmembrane</keyword>
<evidence type="ECO:0000313" key="3">
    <source>
        <dbReference type="Proteomes" id="UP000481421"/>
    </source>
</evidence>
<feature type="transmembrane region" description="Helical" evidence="1">
    <location>
        <begin position="125"/>
        <end position="148"/>
    </location>
</feature>
<dbReference type="RefSeq" id="WP_164615499.1">
    <property type="nucleotide sequence ID" value="NZ_JAAIKE010000015.1"/>
</dbReference>
<proteinExistence type="predicted"/>
<comment type="caution">
    <text evidence="2">The sequence shown here is derived from an EMBL/GenBank/DDBJ whole genome shotgun (WGS) entry which is preliminary data.</text>
</comment>
<name>A0A6B3RV34_9RHOB</name>
<feature type="transmembrane region" description="Helical" evidence="1">
    <location>
        <begin position="26"/>
        <end position="48"/>
    </location>
</feature>
<feature type="transmembrane region" description="Helical" evidence="1">
    <location>
        <begin position="60"/>
        <end position="80"/>
    </location>
</feature>
<organism evidence="2 3">
    <name type="scientific">Pseudotabrizicola algicola</name>
    <dbReference type="NCBI Taxonomy" id="2709381"/>
    <lineage>
        <taxon>Bacteria</taxon>
        <taxon>Pseudomonadati</taxon>
        <taxon>Pseudomonadota</taxon>
        <taxon>Alphaproteobacteria</taxon>
        <taxon>Rhodobacterales</taxon>
        <taxon>Paracoccaceae</taxon>
        <taxon>Pseudotabrizicola</taxon>
    </lineage>
</organism>
<sequence length="212" mass="21640">MSDRQSTDDLIRALAAAPAPAPFNPVVPAGAMFGLAAGGLAAFLVVFGLRPDLGAAWQDLGVQAKSLLPAVLCALALWLVLRASRPGTGLTLWPLALPLGAVLAMALLRLAGAEGALRAEVLGQTALACLTSITALSLVPLVAGILLLRRAASTRPVLTGALAGVAVSAGVASGYALHCTEDSPLFFGTWYGLAIGMVALVGAWLGHRFLRW</sequence>
<keyword evidence="1" id="KW-0472">Membrane</keyword>
<reference evidence="2 3" key="1">
    <citation type="submission" date="2020-02" db="EMBL/GenBank/DDBJ databases">
        <title>Rhodobacter algicola sp. nov., isolated from microalga culture.</title>
        <authorList>
            <person name="Park C.-Y."/>
        </authorList>
    </citation>
    <scope>NUCLEOTIDE SEQUENCE [LARGE SCALE GENOMIC DNA]</scope>
    <source>
        <strain evidence="2 3">ETT8</strain>
    </source>
</reference>
<evidence type="ECO:0000313" key="2">
    <source>
        <dbReference type="EMBL" id="NEX48658.1"/>
    </source>
</evidence>
<feature type="transmembrane region" description="Helical" evidence="1">
    <location>
        <begin position="189"/>
        <end position="210"/>
    </location>
</feature>
<evidence type="ECO:0000256" key="1">
    <source>
        <dbReference type="SAM" id="Phobius"/>
    </source>
</evidence>
<dbReference type="EMBL" id="JAAIKE010000015">
    <property type="protein sequence ID" value="NEX48658.1"/>
    <property type="molecule type" value="Genomic_DNA"/>
</dbReference>
<accession>A0A6B3RV34</accession>
<dbReference type="Pfam" id="PF06532">
    <property type="entry name" value="NrsF"/>
    <property type="match status" value="1"/>
</dbReference>
<protein>
    <submittedName>
        <fullName evidence="2">DUF1109 domain-containing protein</fullName>
    </submittedName>
</protein>
<keyword evidence="1" id="KW-1133">Transmembrane helix</keyword>
<feature type="transmembrane region" description="Helical" evidence="1">
    <location>
        <begin position="157"/>
        <end position="177"/>
    </location>
</feature>
<gene>
    <name evidence="2" type="ORF">G3572_20890</name>
</gene>
<dbReference type="Proteomes" id="UP000481421">
    <property type="component" value="Unassembled WGS sequence"/>
</dbReference>
<keyword evidence="3" id="KW-1185">Reference proteome</keyword>
<feature type="transmembrane region" description="Helical" evidence="1">
    <location>
        <begin position="92"/>
        <end position="113"/>
    </location>
</feature>
<dbReference type="InterPro" id="IPR009495">
    <property type="entry name" value="NrsF"/>
</dbReference>
<dbReference type="AlphaFoldDB" id="A0A6B3RV34"/>